<comment type="catalytic activity">
    <reaction evidence="4">
        <text>ATP + H2O = ADP + phosphate + H(+)</text>
        <dbReference type="Rhea" id="RHEA:13065"/>
        <dbReference type="ChEBI" id="CHEBI:15377"/>
        <dbReference type="ChEBI" id="CHEBI:15378"/>
        <dbReference type="ChEBI" id="CHEBI:30616"/>
        <dbReference type="ChEBI" id="CHEBI:43474"/>
        <dbReference type="ChEBI" id="CHEBI:456216"/>
    </reaction>
</comment>
<keyword evidence="3" id="KW-0460">Magnesium</keyword>
<organism evidence="7 8">
    <name type="scientific">Eragrostis curvula</name>
    <name type="common">weeping love grass</name>
    <dbReference type="NCBI Taxonomy" id="38414"/>
    <lineage>
        <taxon>Eukaryota</taxon>
        <taxon>Viridiplantae</taxon>
        <taxon>Streptophyta</taxon>
        <taxon>Embryophyta</taxon>
        <taxon>Tracheophyta</taxon>
        <taxon>Spermatophyta</taxon>
        <taxon>Magnoliopsida</taxon>
        <taxon>Liliopsida</taxon>
        <taxon>Poales</taxon>
        <taxon>Poaceae</taxon>
        <taxon>PACMAD clade</taxon>
        <taxon>Chloridoideae</taxon>
        <taxon>Eragrostideae</taxon>
        <taxon>Eragrostidinae</taxon>
        <taxon>Eragrostis</taxon>
    </lineage>
</organism>
<sequence length="503" mass="57460">MTTMDQGWLASNIGSSGWFLLAPLLAAYAPRGLPKMYFNLHLRWHVRRLLPFLDPFVTIDIVSKPDIYIDRIKSSDAYEEVKAYLSAGCSRDARELRAEGALEGDGFILSLREGQEVADEFHGVTVWWSSVPPEKEDRVGQLRSLRLTFHQRHRELIVDEYLPHVRRSGRTVLFRNRRRRLYTNKKSLEYASTRDEVWSYVDFKHPTTFDTLAMHPDKKTKIMDDLDDFRNNKDYYNRIGKAWKRGYLLYGPPGTGKSTMIAAMANYLDYDIYDIELTMVRSNNDLRKLLIETTGKSIIVIEDIDCSLDLTGQRGTSEDLPVHIDIPTLNNKKRKRTSEVTLSGLLNFIDGIWSAHIDQQIIVFTTNYVDKLDPALIRRGRMDLHVEMSYCCFEAFKTLAKNYLGVNKHPLFDTVKELLQTVEITPADVAECLMTSERTDHGADACLECLINELKKKASKMEKDKEKPEGEAAGKANGKGNGDMANGRGVLDDDGDSSDEYEY</sequence>
<dbReference type="GO" id="GO:0005524">
    <property type="term" value="F:ATP binding"/>
    <property type="evidence" value="ECO:0007669"/>
    <property type="project" value="InterPro"/>
</dbReference>
<evidence type="ECO:0000256" key="2">
    <source>
        <dbReference type="ARBA" id="ARBA00007448"/>
    </source>
</evidence>
<dbReference type="InterPro" id="IPR025753">
    <property type="entry name" value="AAA_N_dom"/>
</dbReference>
<comment type="caution">
    <text evidence="7">The sequence shown here is derived from an EMBL/GenBank/DDBJ whole genome shotgun (WGS) entry which is preliminary data.</text>
</comment>
<dbReference type="Gramene" id="TVU41325">
    <property type="protein sequence ID" value="TVU41325"/>
    <property type="gene ID" value="EJB05_14831"/>
</dbReference>
<evidence type="ECO:0000259" key="6">
    <source>
        <dbReference type="SMART" id="SM00382"/>
    </source>
</evidence>
<evidence type="ECO:0000256" key="1">
    <source>
        <dbReference type="ARBA" id="ARBA00001946"/>
    </source>
</evidence>
<dbReference type="CDD" id="cd19510">
    <property type="entry name" value="RecA-like_BCS1"/>
    <property type="match status" value="1"/>
</dbReference>
<dbReference type="Pfam" id="PF00004">
    <property type="entry name" value="AAA"/>
    <property type="match status" value="1"/>
</dbReference>
<dbReference type="Gene3D" id="6.10.280.40">
    <property type="match status" value="1"/>
</dbReference>
<feature type="compositionally biased region" description="Acidic residues" evidence="5">
    <location>
        <begin position="492"/>
        <end position="503"/>
    </location>
</feature>
<evidence type="ECO:0000256" key="5">
    <source>
        <dbReference type="SAM" id="MobiDB-lite"/>
    </source>
</evidence>
<feature type="region of interest" description="Disordered" evidence="5">
    <location>
        <begin position="460"/>
        <end position="503"/>
    </location>
</feature>
<dbReference type="SMART" id="SM00382">
    <property type="entry name" value="AAA"/>
    <property type="match status" value="1"/>
</dbReference>
<proteinExistence type="inferred from homology"/>
<comment type="cofactor">
    <cofactor evidence="1">
        <name>Mg(2+)</name>
        <dbReference type="ChEBI" id="CHEBI:18420"/>
    </cofactor>
</comment>
<feature type="compositionally biased region" description="Basic and acidic residues" evidence="5">
    <location>
        <begin position="460"/>
        <end position="472"/>
    </location>
</feature>
<dbReference type="InterPro" id="IPR003959">
    <property type="entry name" value="ATPase_AAA_core"/>
</dbReference>
<dbReference type="InterPro" id="IPR003593">
    <property type="entry name" value="AAA+_ATPase"/>
</dbReference>
<dbReference type="Gene3D" id="3.40.50.300">
    <property type="entry name" value="P-loop containing nucleotide triphosphate hydrolases"/>
    <property type="match status" value="1"/>
</dbReference>
<feature type="domain" description="AAA+ ATPase" evidence="6">
    <location>
        <begin position="243"/>
        <end position="392"/>
    </location>
</feature>
<dbReference type="AlphaFoldDB" id="A0A5J9W0A0"/>
<comment type="similarity">
    <text evidence="2">Belongs to the AAA ATPase family. BCS1 subfamily.</text>
</comment>
<feature type="compositionally biased region" description="Low complexity" evidence="5">
    <location>
        <begin position="473"/>
        <end position="487"/>
    </location>
</feature>
<dbReference type="EMBL" id="RWGY01000007">
    <property type="protein sequence ID" value="TVU41325.1"/>
    <property type="molecule type" value="Genomic_DNA"/>
</dbReference>
<dbReference type="SUPFAM" id="SSF52540">
    <property type="entry name" value="P-loop containing nucleoside triphosphate hydrolases"/>
    <property type="match status" value="1"/>
</dbReference>
<dbReference type="Proteomes" id="UP000324897">
    <property type="component" value="Chromosome 4"/>
</dbReference>
<dbReference type="InterPro" id="IPR058017">
    <property type="entry name" value="At3g28540-like_C"/>
</dbReference>
<dbReference type="PANTHER" id="PTHR23070">
    <property type="entry name" value="BCS1 AAA-TYPE ATPASE"/>
    <property type="match status" value="1"/>
</dbReference>
<evidence type="ECO:0000313" key="8">
    <source>
        <dbReference type="Proteomes" id="UP000324897"/>
    </source>
</evidence>
<dbReference type="GO" id="GO:0006950">
    <property type="term" value="P:response to stress"/>
    <property type="evidence" value="ECO:0007669"/>
    <property type="project" value="UniProtKB-ARBA"/>
</dbReference>
<reference evidence="7 8" key="1">
    <citation type="journal article" date="2019" name="Sci. Rep.">
        <title>A high-quality genome of Eragrostis curvula grass provides insights into Poaceae evolution and supports new strategies to enhance forage quality.</title>
        <authorList>
            <person name="Carballo J."/>
            <person name="Santos B.A.C.M."/>
            <person name="Zappacosta D."/>
            <person name="Garbus I."/>
            <person name="Selva J.P."/>
            <person name="Gallo C.A."/>
            <person name="Diaz A."/>
            <person name="Albertini E."/>
            <person name="Caccamo M."/>
            <person name="Echenique V."/>
        </authorList>
    </citation>
    <scope>NUCLEOTIDE SEQUENCE [LARGE SCALE GENOMIC DNA]</scope>
    <source>
        <strain evidence="8">cv. Victoria</strain>
        <tissue evidence="7">Leaf</tissue>
    </source>
</reference>
<protein>
    <recommendedName>
        <fullName evidence="6">AAA+ ATPase domain-containing protein</fullName>
    </recommendedName>
</protein>
<evidence type="ECO:0000256" key="4">
    <source>
        <dbReference type="ARBA" id="ARBA00049360"/>
    </source>
</evidence>
<name>A0A5J9W0A0_9POAL</name>
<dbReference type="Pfam" id="PF14363">
    <property type="entry name" value="AAA_assoc"/>
    <property type="match status" value="1"/>
</dbReference>
<dbReference type="InterPro" id="IPR027417">
    <property type="entry name" value="P-loop_NTPase"/>
</dbReference>
<evidence type="ECO:0000313" key="7">
    <source>
        <dbReference type="EMBL" id="TVU41325.1"/>
    </source>
</evidence>
<dbReference type="InterPro" id="IPR050747">
    <property type="entry name" value="Mitochondrial_chaperone_BCS1"/>
</dbReference>
<dbReference type="GO" id="GO:0016887">
    <property type="term" value="F:ATP hydrolysis activity"/>
    <property type="evidence" value="ECO:0007669"/>
    <property type="project" value="InterPro"/>
</dbReference>
<keyword evidence="8" id="KW-1185">Reference proteome</keyword>
<evidence type="ECO:0000256" key="3">
    <source>
        <dbReference type="ARBA" id="ARBA00022842"/>
    </source>
</evidence>
<accession>A0A5J9W0A0</accession>
<dbReference type="Pfam" id="PF25568">
    <property type="entry name" value="AAA_lid_At3g28540"/>
    <property type="match status" value="1"/>
</dbReference>
<dbReference type="OrthoDB" id="10251412at2759"/>
<gene>
    <name evidence="7" type="ORF">EJB05_14831</name>
</gene>